<gene>
    <name evidence="2" type="ORF">HHJ74_06020</name>
    <name evidence="3" type="ORF">HHJ77_03015</name>
</gene>
<dbReference type="EMBL" id="JABCUS010000005">
    <property type="protein sequence ID" value="NMX02929.1"/>
    <property type="molecule type" value="Genomic_DNA"/>
</dbReference>
<keyword evidence="1" id="KW-0472">Membrane</keyword>
<protein>
    <submittedName>
        <fullName evidence="3">Uncharacterized protein</fullName>
    </submittedName>
</protein>
<proteinExistence type="predicted"/>
<reference evidence="4 5" key="1">
    <citation type="submission" date="2020-04" db="EMBL/GenBank/DDBJ databases">
        <title>Antimicrobial susceptibility and clonality of vaginal-derived multi-drug resistant Mobiluncus isolates in China.</title>
        <authorList>
            <person name="Zhang X."/>
        </authorList>
    </citation>
    <scope>NUCLEOTIDE SEQUENCE [LARGE SCALE GENOMIC DNA]</scope>
    <source>
        <strain evidence="3 4">12</strain>
        <strain evidence="2 5">7</strain>
    </source>
</reference>
<accession>A0A2X1RTY3</accession>
<dbReference type="Proteomes" id="UP000575397">
    <property type="component" value="Unassembled WGS sequence"/>
</dbReference>
<organism evidence="3 4">
    <name type="scientific">Mobiluncus mulieris</name>
    <dbReference type="NCBI Taxonomy" id="2052"/>
    <lineage>
        <taxon>Bacteria</taxon>
        <taxon>Bacillati</taxon>
        <taxon>Actinomycetota</taxon>
        <taxon>Actinomycetes</taxon>
        <taxon>Actinomycetales</taxon>
        <taxon>Actinomycetaceae</taxon>
        <taxon>Mobiluncus</taxon>
    </lineage>
</organism>
<feature type="transmembrane region" description="Helical" evidence="1">
    <location>
        <begin position="50"/>
        <end position="72"/>
    </location>
</feature>
<feature type="transmembrane region" description="Helical" evidence="1">
    <location>
        <begin position="26"/>
        <end position="44"/>
    </location>
</feature>
<name>A0A2X1RTY3_9ACTO</name>
<keyword evidence="1" id="KW-0812">Transmembrane</keyword>
<evidence type="ECO:0000256" key="1">
    <source>
        <dbReference type="SAM" id="Phobius"/>
    </source>
</evidence>
<comment type="caution">
    <text evidence="3">The sequence shown here is derived from an EMBL/GenBank/DDBJ whole genome shotgun (WGS) entry which is preliminary data.</text>
</comment>
<evidence type="ECO:0000313" key="5">
    <source>
        <dbReference type="Proteomes" id="UP000582487"/>
    </source>
</evidence>
<sequence>MSAITLEKTASVENLATSNQARGKQLATMLLMLLAVAILVVFWGLLTNPILTIVAGLATGIAVPTMIISYLING</sequence>
<dbReference type="AlphaFoldDB" id="A0A2X1RTY3"/>
<evidence type="ECO:0000313" key="2">
    <source>
        <dbReference type="EMBL" id="NMW93254.1"/>
    </source>
</evidence>
<keyword evidence="1" id="KW-1133">Transmembrane helix</keyword>
<evidence type="ECO:0000313" key="3">
    <source>
        <dbReference type="EMBL" id="NMX02929.1"/>
    </source>
</evidence>
<dbReference type="RefSeq" id="WP_004013617.1">
    <property type="nucleotide sequence ID" value="NZ_CAMPNB010000016.1"/>
</dbReference>
<evidence type="ECO:0000313" key="4">
    <source>
        <dbReference type="Proteomes" id="UP000575397"/>
    </source>
</evidence>
<dbReference type="EMBL" id="JABCUV010000005">
    <property type="protein sequence ID" value="NMW93254.1"/>
    <property type="molecule type" value="Genomic_DNA"/>
</dbReference>
<dbReference type="Proteomes" id="UP000582487">
    <property type="component" value="Unassembled WGS sequence"/>
</dbReference>